<dbReference type="GO" id="GO:0006355">
    <property type="term" value="P:regulation of DNA-templated transcription"/>
    <property type="evidence" value="ECO:0007669"/>
    <property type="project" value="InterPro"/>
</dbReference>
<evidence type="ECO:0000256" key="1">
    <source>
        <dbReference type="ARBA" id="ARBA00023015"/>
    </source>
</evidence>
<dbReference type="Proteomes" id="UP000596660">
    <property type="component" value="Unplaced"/>
</dbReference>
<dbReference type="AlphaFoldDB" id="A0A803KX25"/>
<evidence type="ECO:0000256" key="4">
    <source>
        <dbReference type="ARBA" id="ARBA00023242"/>
    </source>
</evidence>
<accession>A0A803KX25</accession>
<reference evidence="6" key="2">
    <citation type="submission" date="2021-03" db="UniProtKB">
        <authorList>
            <consortium name="EnsemblPlants"/>
        </authorList>
    </citation>
    <scope>IDENTIFICATION</scope>
</reference>
<keyword evidence="1" id="KW-0805">Transcription regulation</keyword>
<dbReference type="PANTHER" id="PTHR31719">
    <property type="entry name" value="NAC TRANSCRIPTION FACTOR 56"/>
    <property type="match status" value="1"/>
</dbReference>
<protein>
    <recommendedName>
        <fullName evidence="5">NAC domain-containing protein</fullName>
    </recommendedName>
</protein>
<dbReference type="Gramene" id="AUR62003583-RA">
    <property type="protein sequence ID" value="AUR62003583-RA:cds"/>
    <property type="gene ID" value="AUR62003583"/>
</dbReference>
<name>A0A803KX25_CHEQI</name>
<evidence type="ECO:0000313" key="6">
    <source>
        <dbReference type="EnsemblPlants" id="AUR62003583-RA:cds"/>
    </source>
</evidence>
<dbReference type="GO" id="GO:0003677">
    <property type="term" value="F:DNA binding"/>
    <property type="evidence" value="ECO:0007669"/>
    <property type="project" value="UniProtKB-KW"/>
</dbReference>
<dbReference type="Gene3D" id="2.170.150.80">
    <property type="entry name" value="NAC domain"/>
    <property type="match status" value="1"/>
</dbReference>
<dbReference type="GO" id="GO:0048731">
    <property type="term" value="P:system development"/>
    <property type="evidence" value="ECO:0007669"/>
    <property type="project" value="TreeGrafter"/>
</dbReference>
<keyword evidence="4" id="KW-0539">Nucleus</keyword>
<feature type="domain" description="NAC" evidence="5">
    <location>
        <begin position="14"/>
        <end position="180"/>
    </location>
</feature>
<keyword evidence="7" id="KW-1185">Reference proteome</keyword>
<dbReference type="PROSITE" id="PS51005">
    <property type="entry name" value="NAC"/>
    <property type="match status" value="1"/>
</dbReference>
<evidence type="ECO:0000313" key="7">
    <source>
        <dbReference type="Proteomes" id="UP000596660"/>
    </source>
</evidence>
<dbReference type="OMA" id="LIPCHPN"/>
<dbReference type="InterPro" id="IPR003441">
    <property type="entry name" value="NAC-dom"/>
</dbReference>
<dbReference type="Pfam" id="PF02365">
    <property type="entry name" value="NAM"/>
    <property type="match status" value="1"/>
</dbReference>
<dbReference type="InterPro" id="IPR036093">
    <property type="entry name" value="NAC_dom_sf"/>
</dbReference>
<evidence type="ECO:0000259" key="5">
    <source>
        <dbReference type="PROSITE" id="PS51005"/>
    </source>
</evidence>
<dbReference type="SMR" id="A0A803KX25"/>
<evidence type="ECO:0000256" key="3">
    <source>
        <dbReference type="ARBA" id="ARBA00023163"/>
    </source>
</evidence>
<dbReference type="SUPFAM" id="SSF101941">
    <property type="entry name" value="NAC domain"/>
    <property type="match status" value="1"/>
</dbReference>
<dbReference type="PANTHER" id="PTHR31719:SF181">
    <property type="entry name" value="NAC DOMAIN-CONTAINING PROTEIN 104-LIKE"/>
    <property type="match status" value="1"/>
</dbReference>
<sequence>MVENNENMLDMKQLPLGFRFDPTDEELVLHFLHSKLKLSSSSRNYPSNNCNNPHLIPELEDFFHHYHPCQLHGEAFESCGQWYFYTRKTENRVSENGYWEELVGMDQPIYAGNNCNKLVGLKKWLVFNNKGMYASSGVKNGWFMQEYHACSNNNLSKRRKSKQPAADVMNKWVLCRVQQVCDESQWMNTFNEDKSNNEVELSSSDEAVYLAMEENDEHEVTYPY</sequence>
<keyword evidence="3" id="KW-0804">Transcription</keyword>
<evidence type="ECO:0000256" key="2">
    <source>
        <dbReference type="ARBA" id="ARBA00023125"/>
    </source>
</evidence>
<proteinExistence type="predicted"/>
<organism evidence="6 7">
    <name type="scientific">Chenopodium quinoa</name>
    <name type="common">Quinoa</name>
    <dbReference type="NCBI Taxonomy" id="63459"/>
    <lineage>
        <taxon>Eukaryota</taxon>
        <taxon>Viridiplantae</taxon>
        <taxon>Streptophyta</taxon>
        <taxon>Embryophyta</taxon>
        <taxon>Tracheophyta</taxon>
        <taxon>Spermatophyta</taxon>
        <taxon>Magnoliopsida</taxon>
        <taxon>eudicotyledons</taxon>
        <taxon>Gunneridae</taxon>
        <taxon>Pentapetalae</taxon>
        <taxon>Caryophyllales</taxon>
        <taxon>Chenopodiaceae</taxon>
        <taxon>Chenopodioideae</taxon>
        <taxon>Atripliceae</taxon>
        <taxon>Chenopodium</taxon>
    </lineage>
</organism>
<reference evidence="6" key="1">
    <citation type="journal article" date="2017" name="Nature">
        <title>The genome of Chenopodium quinoa.</title>
        <authorList>
            <person name="Jarvis D.E."/>
            <person name="Ho Y.S."/>
            <person name="Lightfoot D.J."/>
            <person name="Schmoeckel S.M."/>
            <person name="Li B."/>
            <person name="Borm T.J.A."/>
            <person name="Ohyanagi H."/>
            <person name="Mineta K."/>
            <person name="Michell C.T."/>
            <person name="Saber N."/>
            <person name="Kharbatia N.M."/>
            <person name="Rupper R.R."/>
            <person name="Sharp A.R."/>
            <person name="Dally N."/>
            <person name="Boughton B.A."/>
            <person name="Woo Y.H."/>
            <person name="Gao G."/>
            <person name="Schijlen E.G.W.M."/>
            <person name="Guo X."/>
            <person name="Momin A.A."/>
            <person name="Negrao S."/>
            <person name="Al-Babili S."/>
            <person name="Gehring C."/>
            <person name="Roessner U."/>
            <person name="Jung C."/>
            <person name="Murphy K."/>
            <person name="Arold S.T."/>
            <person name="Gojobori T."/>
            <person name="van der Linden C.G."/>
            <person name="van Loo E.N."/>
            <person name="Jellen E.N."/>
            <person name="Maughan P.J."/>
            <person name="Tester M."/>
        </authorList>
    </citation>
    <scope>NUCLEOTIDE SEQUENCE [LARGE SCALE GENOMIC DNA]</scope>
    <source>
        <strain evidence="6">cv. PI 614886</strain>
    </source>
</reference>
<dbReference type="EnsemblPlants" id="AUR62003583-RA">
    <property type="protein sequence ID" value="AUR62003583-RA:cds"/>
    <property type="gene ID" value="AUR62003583"/>
</dbReference>
<keyword evidence="2" id="KW-0238">DNA-binding</keyword>